<accession>A0A0C3G3S2</accession>
<organism evidence="1 2">
    <name type="scientific">Piloderma croceum (strain F 1598)</name>
    <dbReference type="NCBI Taxonomy" id="765440"/>
    <lineage>
        <taxon>Eukaryota</taxon>
        <taxon>Fungi</taxon>
        <taxon>Dikarya</taxon>
        <taxon>Basidiomycota</taxon>
        <taxon>Agaricomycotina</taxon>
        <taxon>Agaricomycetes</taxon>
        <taxon>Agaricomycetidae</taxon>
        <taxon>Atheliales</taxon>
        <taxon>Atheliaceae</taxon>
        <taxon>Piloderma</taxon>
    </lineage>
</organism>
<protein>
    <submittedName>
        <fullName evidence="1">Uncharacterized protein</fullName>
    </submittedName>
</protein>
<dbReference type="STRING" id="765440.A0A0C3G3S2"/>
<gene>
    <name evidence="1" type="ORF">PILCRDRAFT_58956</name>
</gene>
<dbReference type="InParanoid" id="A0A0C3G3S2"/>
<evidence type="ECO:0000313" key="2">
    <source>
        <dbReference type="Proteomes" id="UP000054166"/>
    </source>
</evidence>
<dbReference type="OrthoDB" id="3269480at2759"/>
<proteinExistence type="predicted"/>
<reference evidence="2" key="2">
    <citation type="submission" date="2015-01" db="EMBL/GenBank/DDBJ databases">
        <title>Evolutionary Origins and Diversification of the Mycorrhizal Mutualists.</title>
        <authorList>
            <consortium name="DOE Joint Genome Institute"/>
            <consortium name="Mycorrhizal Genomics Consortium"/>
            <person name="Kohler A."/>
            <person name="Kuo A."/>
            <person name="Nagy L.G."/>
            <person name="Floudas D."/>
            <person name="Copeland A."/>
            <person name="Barry K.W."/>
            <person name="Cichocki N."/>
            <person name="Veneault-Fourrey C."/>
            <person name="LaButti K."/>
            <person name="Lindquist E.A."/>
            <person name="Lipzen A."/>
            <person name="Lundell T."/>
            <person name="Morin E."/>
            <person name="Murat C."/>
            <person name="Riley R."/>
            <person name="Ohm R."/>
            <person name="Sun H."/>
            <person name="Tunlid A."/>
            <person name="Henrissat B."/>
            <person name="Grigoriev I.V."/>
            <person name="Hibbett D.S."/>
            <person name="Martin F."/>
        </authorList>
    </citation>
    <scope>NUCLEOTIDE SEQUENCE [LARGE SCALE GENOMIC DNA]</scope>
    <source>
        <strain evidence="2">F 1598</strain>
    </source>
</reference>
<dbReference type="HOGENOM" id="CLU_1489221_0_0_1"/>
<reference evidence="1 2" key="1">
    <citation type="submission" date="2014-04" db="EMBL/GenBank/DDBJ databases">
        <authorList>
            <consortium name="DOE Joint Genome Institute"/>
            <person name="Kuo A."/>
            <person name="Tarkka M."/>
            <person name="Buscot F."/>
            <person name="Kohler A."/>
            <person name="Nagy L.G."/>
            <person name="Floudas D."/>
            <person name="Copeland A."/>
            <person name="Barry K.W."/>
            <person name="Cichocki N."/>
            <person name="Veneault-Fourrey C."/>
            <person name="LaButti K."/>
            <person name="Lindquist E.A."/>
            <person name="Lipzen A."/>
            <person name="Lundell T."/>
            <person name="Morin E."/>
            <person name="Murat C."/>
            <person name="Sun H."/>
            <person name="Tunlid A."/>
            <person name="Henrissat B."/>
            <person name="Grigoriev I.V."/>
            <person name="Hibbett D.S."/>
            <person name="Martin F."/>
            <person name="Nordberg H.P."/>
            <person name="Cantor M.N."/>
            <person name="Hua S.X."/>
        </authorList>
    </citation>
    <scope>NUCLEOTIDE SEQUENCE [LARGE SCALE GENOMIC DNA]</scope>
    <source>
        <strain evidence="1 2">F 1598</strain>
    </source>
</reference>
<sequence length="205" mass="22747">MARLSGTRIEPSVEAVAVANRELKLRTVVQFVKVHHLAQEWRVLLYLTVDYPVPASATNAWKYANGDVSTLPYSYTLATIPTLLRDGADSVMSTYYVIPSTPKTPHPTLPIYFPNMAMYLQSALEDSRKAMNDSSSGLRKLAKSVDAYCGNEREIIGVDEGPEKRSFGGVFKKVMGRGNKQSRGNRGGNEEVFELVTPFVPEEWG</sequence>
<dbReference type="AlphaFoldDB" id="A0A0C3G3S2"/>
<dbReference type="Proteomes" id="UP000054166">
    <property type="component" value="Unassembled WGS sequence"/>
</dbReference>
<name>A0A0C3G3S2_PILCF</name>
<dbReference type="EMBL" id="KN832972">
    <property type="protein sequence ID" value="KIM90950.1"/>
    <property type="molecule type" value="Genomic_DNA"/>
</dbReference>
<evidence type="ECO:0000313" key="1">
    <source>
        <dbReference type="EMBL" id="KIM90950.1"/>
    </source>
</evidence>
<keyword evidence="2" id="KW-1185">Reference proteome</keyword>